<sequence length="56" mass="6008">MRPVGNAASGGGRSRNLRWAVSGLMLVDRRFLLVRSTSGCERWWAMSGCGLAPGLS</sequence>
<organism evidence="1 2">
    <name type="scientific">Pseudomonas psychrophila</name>
    <dbReference type="NCBI Taxonomy" id="122355"/>
    <lineage>
        <taxon>Bacteria</taxon>
        <taxon>Pseudomonadati</taxon>
        <taxon>Pseudomonadota</taxon>
        <taxon>Gammaproteobacteria</taxon>
        <taxon>Pseudomonadales</taxon>
        <taxon>Pseudomonadaceae</taxon>
        <taxon>Pseudomonas</taxon>
    </lineage>
</organism>
<dbReference type="RefSeq" id="WP_198822856.1">
    <property type="nucleotide sequence ID" value="NZ_JAEKCZ010000026.1"/>
</dbReference>
<comment type="caution">
    <text evidence="1">The sequence shown here is derived from an EMBL/GenBank/DDBJ whole genome shotgun (WGS) entry which is preliminary data.</text>
</comment>
<accession>A0A8I1FW85</accession>
<protein>
    <submittedName>
        <fullName evidence="1">Uncharacterized protein</fullName>
    </submittedName>
</protein>
<evidence type="ECO:0000313" key="2">
    <source>
        <dbReference type="Proteomes" id="UP000658390"/>
    </source>
</evidence>
<name>A0A8I1FW85_9PSED</name>
<dbReference type="Proteomes" id="UP000658390">
    <property type="component" value="Unassembled WGS sequence"/>
</dbReference>
<gene>
    <name evidence="1" type="ORF">JFT45_22130</name>
</gene>
<evidence type="ECO:0000313" key="1">
    <source>
        <dbReference type="EMBL" id="MBJ2259203.1"/>
    </source>
</evidence>
<proteinExistence type="predicted"/>
<reference evidence="1" key="1">
    <citation type="submission" date="2020-12" db="EMBL/GenBank/DDBJ databases">
        <title>Antibiotic resistance and phylogeny of Pseudomonas spp. isolated over three decades from chicken meat in the Norwegian food chain.</title>
        <authorList>
            <person name="Moen B."/>
        </authorList>
    </citation>
    <scope>NUCLEOTIDE SEQUENCE</scope>
    <source>
        <strain evidence="1">MF6762</strain>
    </source>
</reference>
<dbReference type="AlphaFoldDB" id="A0A8I1FW85"/>
<dbReference type="EMBL" id="JAEKCZ010000026">
    <property type="protein sequence ID" value="MBJ2259203.1"/>
    <property type="molecule type" value="Genomic_DNA"/>
</dbReference>